<sequence length="1941" mass="215761">MSAIKDSVDAPTDIHNSDEGQQPLGSDNNEPDDDNHSKPTEERDTLMAECDELETEIKNNPDVELGKTYSDHADSMDAASESQPVQREPEYGLLPEGNAEGIYKADVITVHGICYTSWTTDLKSGNWSPLDGTKSSASWVSDLINPSRVMHYHYDIDHYNETVPDVLRRGGIEREAQKLLDAVLEKREDTPPNENPRPIVFVSHDVGGIIVKKALVLASLNPVKYKDILYYNSMLLFLACPHRAPRLELENSFAQLLYLPDSYRIRATETIVNLASATLRINAEFLDTKAFLRATLINIYTFTVKPPHPHTGRGLPTPFWPSSCGADVPFELCLGWSTPHLRLVLGEDDGLPHGEEQLAATLGPQIGEYPYTLEPNAPDTPLHKILLSQASPLVPWDFEDFTWEPDDTDACEWITDHGEYKKWQDLPGLGILHIRCPDRYAKVLSPQFFDDMKGTDNKQSLFYHSFSRRDARFNTLQGLFASLNSQIVGRYIEGFRYSFCWALLASQNACTTQDLFQLFWSYHRAVHLNKAVFFICCLDECDETRYKLLEYLNATAGLSERRVRFVVTTSKGRDERLESQLASWPTIDMDDLVKSPKEEAAATKAAEKVLNEVTQRLMAVKPVFVNFKDRIQELVSGTSSQERRLACFFIRWLADSTLTNNTRTSIRKTLDRLTPLTTGALMAATLDSFGTRAAKAHKLLFWVKFAFEKPTLWEVGEALHIAANEPETDDLDDIDYDKLHNDLREFAGLLCYEGYEIDLDHGFAEAAFVHDDAATAHAEMASICLKYLVLPEVRSKLEDLIEKNAFLDEAPVSRPRYNLVSYAAKYWTKHYELAASHRPKAQALKLFEDSKARNLWQQAVYVLSNPMTRIHRGYISALPIICMTGLKDLVAHQVEAERPSSPTSVDLFLADAGLALVEAAHGAHNHVVQLLLEAITPTHGVLSEALLAAAATGDEAILNRLIGVAAKAKDFDWPPGLFRRVAWLGLTKTAKLLLSSNVPMPPFEDSFETALVHMAIEGCHSEMARLLIEAKCDLNATVNNGKTALHLAAYYGRVDVIQSLLATGADINARDSMGEEEEEFEGTTPLQMALFGGNPQAAKALLEAGADASLGDPESWDIIEETWTARPLIYAVLNEYDECLKVLLNHNVDVSVKLEGKTALWYAASRGQIETCRLLLKHGADPNETPEDSEPLLISVISYPMPTNKIIEILKLLIEHKARLDVLDTTQSWRNNVMSRAVGTGNKELVEFLLEHDVPTGLGQKISQTPLYVAAYEGLTEIVELLLEHGADVNLKSEWGWTPLHAGYDSARITELLLNAGADVDALCDSGTATYLAAKHGMTEVITLLLGHDPKPDLEIETVARLDGERLDAYEDGMTALCIACQRGNLHTVELLLNAGADVNHQTKDGSFPLKFSLHSTEMMEMLLKLRPTSMDLKLADAAGSTVLHNIEHYTPESNIEKLCSAGADVNAINLDGVNPLMRCVFALNIDAFKLLVANGAKVNEHTPTKGSLLHVAAFSGRWDIFKAVIDAGCDVDAARSADYGITPLYKVATGNSQGEHLKIAKYLVEEAKEDPNKYSPDSVFGYPILAAVFSSHGQEVMEYLIDVGANLDVADRMGRTALHVVAMKFPDADIMDLLLKKGANIMARTNVGALPVHFAAAYPWSSAPLMRLLRHVEGPGDDLDNLKSDEDQDDIEAESAGGRSDDSIDVNVRIESPAQAEEEEDGTDKKSTRRELPFDINDKDNDGWTPLMWAAKGNYNNHAGLKALLDRGANLWDVGEGADRQWTPLKIARYYGSTDEVFDLLTPKEKSRTRTDGTTEDWNDKDHQVRMGDWKGNVTCDHCLLGILGKRWKCLDCESRSFDLCYKCIRSKDILHPGHRFEELGPEYEDDVEEEQGKPDDEEKKSQTADEAGQDDDEIDSGDELGVFDDDDDDDEINADSDDN</sequence>
<organism evidence="1 2">
    <name type="scientific">Colletotrichum truncatum</name>
    <name type="common">Anthracnose fungus</name>
    <name type="synonym">Colletotrichum capsici</name>
    <dbReference type="NCBI Taxonomy" id="5467"/>
    <lineage>
        <taxon>Eukaryota</taxon>
        <taxon>Fungi</taxon>
        <taxon>Dikarya</taxon>
        <taxon>Ascomycota</taxon>
        <taxon>Pezizomycotina</taxon>
        <taxon>Sordariomycetes</taxon>
        <taxon>Hypocreomycetidae</taxon>
        <taxon>Glomerellales</taxon>
        <taxon>Glomerellaceae</taxon>
        <taxon>Colletotrichum</taxon>
        <taxon>Colletotrichum truncatum species complex</taxon>
    </lineage>
</organism>
<proteinExistence type="predicted"/>
<name>A0ACC3Z516_COLTU</name>
<dbReference type="EMBL" id="VUJX02000003">
    <property type="protein sequence ID" value="KAL0939168.1"/>
    <property type="molecule type" value="Genomic_DNA"/>
</dbReference>
<evidence type="ECO:0000313" key="1">
    <source>
        <dbReference type="EMBL" id="KAL0939168.1"/>
    </source>
</evidence>
<gene>
    <name evidence="1" type="ORF">CTRU02_205778</name>
</gene>
<comment type="caution">
    <text evidence="1">The sequence shown here is derived from an EMBL/GenBank/DDBJ whole genome shotgun (WGS) entry which is preliminary data.</text>
</comment>
<keyword evidence="2" id="KW-1185">Reference proteome</keyword>
<accession>A0ACC3Z516</accession>
<protein>
    <submittedName>
        <fullName evidence="1">Uncharacterized protein</fullName>
    </submittedName>
</protein>
<evidence type="ECO:0000313" key="2">
    <source>
        <dbReference type="Proteomes" id="UP000805649"/>
    </source>
</evidence>
<reference evidence="1 2" key="1">
    <citation type="journal article" date="2020" name="Phytopathology">
        <title>Genome Sequence Resources of Colletotrichum truncatum, C. plurivorum, C. musicola, and C. sojae: Four Species Pathogenic to Soybean (Glycine max).</title>
        <authorList>
            <person name="Rogerio F."/>
            <person name="Boufleur T.R."/>
            <person name="Ciampi-Guillardi M."/>
            <person name="Sukno S.A."/>
            <person name="Thon M.R."/>
            <person name="Massola Junior N.S."/>
            <person name="Baroncelli R."/>
        </authorList>
    </citation>
    <scope>NUCLEOTIDE SEQUENCE [LARGE SCALE GENOMIC DNA]</scope>
    <source>
        <strain evidence="1 2">CMES1059</strain>
    </source>
</reference>
<dbReference type="Proteomes" id="UP000805649">
    <property type="component" value="Unassembled WGS sequence"/>
</dbReference>